<proteinExistence type="predicted"/>
<dbReference type="EMBL" id="KN831964">
    <property type="protein sequence ID" value="KIO06068.1"/>
    <property type="molecule type" value="Genomic_DNA"/>
</dbReference>
<dbReference type="Proteomes" id="UP000054217">
    <property type="component" value="Unassembled WGS sequence"/>
</dbReference>
<accession>A0A0C3JAH9</accession>
<dbReference type="HOGENOM" id="CLU_089679_0_0_1"/>
<dbReference type="OrthoDB" id="2887913at2759"/>
<protein>
    <submittedName>
        <fullName evidence="1">Uncharacterized protein</fullName>
    </submittedName>
</protein>
<sequence>MTHNELWLSYHQVSRSNKPVTAQLIELEFQNQKLVDLEDVLEHLFQQGFIEAKYRPVAFWENHEGQRVHGTHVVEELLKNGVGKCSQTALRLVIADTPPALWFSYHYLHNPSAPAVTQRVKLGAPQTKLELIAHLTNHIFASGYLAPHLRTKVYWQGSCGRRIEEYEHLEHLLCAGDGVSETACLRLVIDRQAGHCLHRCIAPCSPCH</sequence>
<evidence type="ECO:0000313" key="2">
    <source>
        <dbReference type="Proteomes" id="UP000054217"/>
    </source>
</evidence>
<keyword evidence="2" id="KW-1185">Reference proteome</keyword>
<reference evidence="2" key="2">
    <citation type="submission" date="2015-01" db="EMBL/GenBank/DDBJ databases">
        <title>Evolutionary Origins and Diversification of the Mycorrhizal Mutualists.</title>
        <authorList>
            <consortium name="DOE Joint Genome Institute"/>
            <consortium name="Mycorrhizal Genomics Consortium"/>
            <person name="Kohler A."/>
            <person name="Kuo A."/>
            <person name="Nagy L.G."/>
            <person name="Floudas D."/>
            <person name="Copeland A."/>
            <person name="Barry K.W."/>
            <person name="Cichocki N."/>
            <person name="Veneault-Fourrey C."/>
            <person name="LaButti K."/>
            <person name="Lindquist E.A."/>
            <person name="Lipzen A."/>
            <person name="Lundell T."/>
            <person name="Morin E."/>
            <person name="Murat C."/>
            <person name="Riley R."/>
            <person name="Ohm R."/>
            <person name="Sun H."/>
            <person name="Tunlid A."/>
            <person name="Henrissat B."/>
            <person name="Grigoriev I.V."/>
            <person name="Hibbett D.S."/>
            <person name="Martin F."/>
        </authorList>
    </citation>
    <scope>NUCLEOTIDE SEQUENCE [LARGE SCALE GENOMIC DNA]</scope>
    <source>
        <strain evidence="2">Marx 270</strain>
    </source>
</reference>
<evidence type="ECO:0000313" key="1">
    <source>
        <dbReference type="EMBL" id="KIO06068.1"/>
    </source>
</evidence>
<dbReference type="InParanoid" id="A0A0C3JAH9"/>
<dbReference type="AlphaFoldDB" id="A0A0C3JAH9"/>
<name>A0A0C3JAH9_PISTI</name>
<organism evidence="1 2">
    <name type="scientific">Pisolithus tinctorius Marx 270</name>
    <dbReference type="NCBI Taxonomy" id="870435"/>
    <lineage>
        <taxon>Eukaryota</taxon>
        <taxon>Fungi</taxon>
        <taxon>Dikarya</taxon>
        <taxon>Basidiomycota</taxon>
        <taxon>Agaricomycotina</taxon>
        <taxon>Agaricomycetes</taxon>
        <taxon>Agaricomycetidae</taxon>
        <taxon>Boletales</taxon>
        <taxon>Sclerodermatineae</taxon>
        <taxon>Pisolithaceae</taxon>
        <taxon>Pisolithus</taxon>
    </lineage>
</organism>
<gene>
    <name evidence="1" type="ORF">M404DRAFT_999284</name>
</gene>
<reference evidence="1 2" key="1">
    <citation type="submission" date="2014-04" db="EMBL/GenBank/DDBJ databases">
        <authorList>
            <consortium name="DOE Joint Genome Institute"/>
            <person name="Kuo A."/>
            <person name="Kohler A."/>
            <person name="Costa M.D."/>
            <person name="Nagy L.G."/>
            <person name="Floudas D."/>
            <person name="Copeland A."/>
            <person name="Barry K.W."/>
            <person name="Cichocki N."/>
            <person name="Veneault-Fourrey C."/>
            <person name="LaButti K."/>
            <person name="Lindquist E.A."/>
            <person name="Lipzen A."/>
            <person name="Lundell T."/>
            <person name="Morin E."/>
            <person name="Murat C."/>
            <person name="Sun H."/>
            <person name="Tunlid A."/>
            <person name="Henrissat B."/>
            <person name="Grigoriev I.V."/>
            <person name="Hibbett D.S."/>
            <person name="Martin F."/>
            <person name="Nordberg H.P."/>
            <person name="Cantor M.N."/>
            <person name="Hua S.X."/>
        </authorList>
    </citation>
    <scope>NUCLEOTIDE SEQUENCE [LARGE SCALE GENOMIC DNA]</scope>
    <source>
        <strain evidence="1 2">Marx 270</strain>
    </source>
</reference>